<dbReference type="FunFam" id="1.20.5.1180:FF:000004">
    <property type="entry name" value="geminin"/>
    <property type="match status" value="1"/>
</dbReference>
<keyword evidence="9" id="KW-1185">Reference proteome</keyword>
<dbReference type="GO" id="GO:0007348">
    <property type="term" value="P:regulation of syncytial blastoderm mitotic cell cycle"/>
    <property type="evidence" value="ECO:0007669"/>
    <property type="project" value="EnsemblMetazoa"/>
</dbReference>
<reference evidence="8 9" key="2">
    <citation type="journal article" date="2008" name="Bioinformatics">
        <title>Assembly reconciliation.</title>
        <authorList>
            <person name="Zimin A.V."/>
            <person name="Smith D.R."/>
            <person name="Sutton G."/>
            <person name="Yorke J.A."/>
        </authorList>
    </citation>
    <scope>NUCLEOTIDE SEQUENCE [LARGE SCALE GENOMIC DNA]</scope>
    <source>
        <strain evidence="8 9">TSC#14021-0224.01</strain>
    </source>
</reference>
<feature type="compositionally biased region" description="Acidic residues" evidence="7">
    <location>
        <begin position="174"/>
        <end position="188"/>
    </location>
</feature>
<evidence type="ECO:0000256" key="7">
    <source>
        <dbReference type="SAM" id="MobiDB-lite"/>
    </source>
</evidence>
<dbReference type="PhylomeDB" id="B3NB48"/>
<evidence type="ECO:0000256" key="6">
    <source>
        <dbReference type="SAM" id="Coils"/>
    </source>
</evidence>
<dbReference type="AlphaFoldDB" id="B3NB48"/>
<dbReference type="SUPFAM" id="SSF111469">
    <property type="entry name" value="Geminin coiled-coil domain"/>
    <property type="match status" value="1"/>
</dbReference>
<comment type="similarity">
    <text evidence="2">Belongs to the geminin family.</text>
</comment>
<dbReference type="GO" id="GO:0007113">
    <property type="term" value="P:endomitotic cell cycle"/>
    <property type="evidence" value="ECO:0007669"/>
    <property type="project" value="EnsemblMetazoa"/>
</dbReference>
<evidence type="ECO:0000256" key="1">
    <source>
        <dbReference type="ARBA" id="ARBA00004123"/>
    </source>
</evidence>
<dbReference type="EMBL" id="CH954177">
    <property type="protein sequence ID" value="EDV59813.1"/>
    <property type="molecule type" value="Genomic_DNA"/>
</dbReference>
<name>B3NB48_DROER</name>
<feature type="coiled-coil region" evidence="6">
    <location>
        <begin position="132"/>
        <end position="173"/>
    </location>
</feature>
<feature type="region of interest" description="Disordered" evidence="7">
    <location>
        <begin position="77"/>
        <end position="103"/>
    </location>
</feature>
<evidence type="ECO:0000256" key="3">
    <source>
        <dbReference type="ARBA" id="ARBA00023054"/>
    </source>
</evidence>
<accession>B3NB48</accession>
<keyword evidence="4" id="KW-0539">Nucleus</keyword>
<dbReference type="PANTHER" id="PTHR13372:SF5">
    <property type="entry name" value="GEMININ"/>
    <property type="match status" value="1"/>
</dbReference>
<dbReference type="Pfam" id="PF07412">
    <property type="entry name" value="Geminin"/>
    <property type="match status" value="1"/>
</dbReference>
<evidence type="ECO:0000256" key="4">
    <source>
        <dbReference type="ARBA" id="ARBA00023242"/>
    </source>
</evidence>
<dbReference type="Proteomes" id="UP000008711">
    <property type="component" value="Unassembled WGS sequence"/>
</dbReference>
<dbReference type="InterPro" id="IPR022786">
    <property type="entry name" value="Geminin/Multicilin"/>
</dbReference>
<dbReference type="PANTHER" id="PTHR13372">
    <property type="entry name" value="GEMININ"/>
    <property type="match status" value="1"/>
</dbReference>
<feature type="region of interest" description="Disordered" evidence="7">
    <location>
        <begin position="18"/>
        <end position="47"/>
    </location>
</feature>
<proteinExistence type="inferred from homology"/>
<keyword evidence="5" id="KW-0131">Cell cycle</keyword>
<comment type="subcellular location">
    <subcellularLocation>
        <location evidence="1">Nucleus</location>
    </subcellularLocation>
</comment>
<feature type="region of interest" description="Disordered" evidence="7">
    <location>
        <begin position="174"/>
        <end position="195"/>
    </location>
</feature>
<dbReference type="GO" id="GO:0005634">
    <property type="term" value="C:nucleus"/>
    <property type="evidence" value="ECO:0007669"/>
    <property type="project" value="UniProtKB-SubCell"/>
</dbReference>
<evidence type="ECO:0000256" key="5">
    <source>
        <dbReference type="ARBA" id="ARBA00023306"/>
    </source>
</evidence>
<keyword evidence="3 6" id="KW-0175">Coiled coil</keyword>
<dbReference type="eggNOG" id="ENOG502SDC5">
    <property type="taxonomic scope" value="Eukaryota"/>
</dbReference>
<dbReference type="Gene3D" id="1.20.5.1180">
    <property type="entry name" value="Geminin coiled-coil domain"/>
    <property type="match status" value="1"/>
</dbReference>
<gene>
    <name evidence="8" type="primary">Dere\GG10817</name>
    <name evidence="8" type="synonym">dere_GLEANR_10706</name>
    <name evidence="8" type="synonym">GG10817</name>
    <name evidence="8" type="ORF">Dere_GG10817</name>
</gene>
<evidence type="ECO:0000256" key="2">
    <source>
        <dbReference type="ARBA" id="ARBA00007979"/>
    </source>
</evidence>
<dbReference type="KEGG" id="der:6540984"/>
<evidence type="ECO:0000313" key="9">
    <source>
        <dbReference type="Proteomes" id="UP000008711"/>
    </source>
</evidence>
<protein>
    <recommendedName>
        <fullName evidence="10">Geminin</fullName>
    </recommendedName>
</protein>
<sequence>MSSSAARVYIQVETEAEQKEHLKQQRKTLKPLQGNVNDKENLTGSGRASIVDQLSRLKAGVQVAPKYGKRKCVDTATTASATSTRDADTQTEAEAVPLGNADKPITAEDLTSIAEPGENYYKLLAEQRRLALEDSLTENRHLHERIEGLEEEMDTMRQELDEAKNLVEVLKEICDEDNSDVEEDDAAGDEGKNNA</sequence>
<dbReference type="HOGENOM" id="CLU_112594_0_0_1"/>
<dbReference type="GO" id="GO:0045786">
    <property type="term" value="P:negative regulation of cell cycle"/>
    <property type="evidence" value="ECO:0007669"/>
    <property type="project" value="TreeGrafter"/>
</dbReference>
<reference evidence="8 9" key="1">
    <citation type="journal article" date="2007" name="Nature">
        <title>Evolution of genes and genomes on the Drosophila phylogeny.</title>
        <authorList>
            <consortium name="Drosophila 12 Genomes Consortium"/>
            <person name="Clark A.G."/>
            <person name="Eisen M.B."/>
            <person name="Smith D.R."/>
            <person name="Bergman C.M."/>
            <person name="Oliver B."/>
            <person name="Markow T.A."/>
            <person name="Kaufman T.C."/>
            <person name="Kellis M."/>
            <person name="Gelbart W."/>
            <person name="Iyer V.N."/>
            <person name="Pollard D.A."/>
            <person name="Sackton T.B."/>
            <person name="Larracuente A.M."/>
            <person name="Singh N.D."/>
            <person name="Abad J.P."/>
            <person name="Abt D.N."/>
            <person name="Adryan B."/>
            <person name="Aguade M."/>
            <person name="Akashi H."/>
            <person name="Anderson W.W."/>
            <person name="Aquadro C.F."/>
            <person name="Ardell D.H."/>
            <person name="Arguello R."/>
            <person name="Artieri C.G."/>
            <person name="Barbash D.A."/>
            <person name="Barker D."/>
            <person name="Barsanti P."/>
            <person name="Batterham P."/>
            <person name="Batzoglou S."/>
            <person name="Begun D."/>
            <person name="Bhutkar A."/>
            <person name="Blanco E."/>
            <person name="Bosak S.A."/>
            <person name="Bradley R.K."/>
            <person name="Brand A.D."/>
            <person name="Brent M.R."/>
            <person name="Brooks A.N."/>
            <person name="Brown R.H."/>
            <person name="Butlin R.K."/>
            <person name="Caggese C."/>
            <person name="Calvi B.R."/>
            <person name="Bernardo de Carvalho A."/>
            <person name="Caspi A."/>
            <person name="Castrezana S."/>
            <person name="Celniker S.E."/>
            <person name="Chang J.L."/>
            <person name="Chapple C."/>
            <person name="Chatterji S."/>
            <person name="Chinwalla A."/>
            <person name="Civetta A."/>
            <person name="Clifton S.W."/>
            <person name="Comeron J.M."/>
            <person name="Costello J.C."/>
            <person name="Coyne J.A."/>
            <person name="Daub J."/>
            <person name="David R.G."/>
            <person name="Delcher A.L."/>
            <person name="Delehaunty K."/>
            <person name="Do C.B."/>
            <person name="Ebling H."/>
            <person name="Edwards K."/>
            <person name="Eickbush T."/>
            <person name="Evans J.D."/>
            <person name="Filipski A."/>
            <person name="Findeiss S."/>
            <person name="Freyhult E."/>
            <person name="Fulton L."/>
            <person name="Fulton R."/>
            <person name="Garcia A.C."/>
            <person name="Gardiner A."/>
            <person name="Garfield D.A."/>
            <person name="Garvin B.E."/>
            <person name="Gibson G."/>
            <person name="Gilbert D."/>
            <person name="Gnerre S."/>
            <person name="Godfrey J."/>
            <person name="Good R."/>
            <person name="Gotea V."/>
            <person name="Gravely B."/>
            <person name="Greenberg A.J."/>
            <person name="Griffiths-Jones S."/>
            <person name="Gross S."/>
            <person name="Guigo R."/>
            <person name="Gustafson E.A."/>
            <person name="Haerty W."/>
            <person name="Hahn M.W."/>
            <person name="Halligan D.L."/>
            <person name="Halpern A.L."/>
            <person name="Halter G.M."/>
            <person name="Han M.V."/>
            <person name="Heger A."/>
            <person name="Hillier L."/>
            <person name="Hinrichs A.S."/>
            <person name="Holmes I."/>
            <person name="Hoskins R.A."/>
            <person name="Hubisz M.J."/>
            <person name="Hultmark D."/>
            <person name="Huntley M.A."/>
            <person name="Jaffe D.B."/>
            <person name="Jagadeeshan S."/>
            <person name="Jeck W.R."/>
            <person name="Johnson J."/>
            <person name="Jones C.D."/>
            <person name="Jordan W.C."/>
            <person name="Karpen G.H."/>
            <person name="Kataoka E."/>
            <person name="Keightley P.D."/>
            <person name="Kheradpour P."/>
            <person name="Kirkness E.F."/>
            <person name="Koerich L.B."/>
            <person name="Kristiansen K."/>
            <person name="Kudrna D."/>
            <person name="Kulathinal R.J."/>
            <person name="Kumar S."/>
            <person name="Kwok R."/>
            <person name="Lander E."/>
            <person name="Langley C.H."/>
            <person name="Lapoint R."/>
            <person name="Lazzaro B.P."/>
            <person name="Lee S.J."/>
            <person name="Levesque L."/>
            <person name="Li R."/>
            <person name="Lin C.F."/>
            <person name="Lin M.F."/>
            <person name="Lindblad-Toh K."/>
            <person name="Llopart A."/>
            <person name="Long M."/>
            <person name="Low L."/>
            <person name="Lozovsky E."/>
            <person name="Lu J."/>
            <person name="Luo M."/>
            <person name="Machado C.A."/>
            <person name="Makalowski W."/>
            <person name="Marzo M."/>
            <person name="Matsuda M."/>
            <person name="Matzkin L."/>
            <person name="McAllister B."/>
            <person name="McBride C.S."/>
            <person name="McKernan B."/>
            <person name="McKernan K."/>
            <person name="Mendez-Lago M."/>
            <person name="Minx P."/>
            <person name="Mollenhauer M.U."/>
            <person name="Montooth K."/>
            <person name="Mount S.M."/>
            <person name="Mu X."/>
            <person name="Myers E."/>
            <person name="Negre B."/>
            <person name="Newfeld S."/>
            <person name="Nielsen R."/>
            <person name="Noor M.A."/>
            <person name="O'Grady P."/>
            <person name="Pachter L."/>
            <person name="Papaceit M."/>
            <person name="Parisi M.J."/>
            <person name="Parisi M."/>
            <person name="Parts L."/>
            <person name="Pedersen J.S."/>
            <person name="Pesole G."/>
            <person name="Phillippy A.M."/>
            <person name="Ponting C.P."/>
            <person name="Pop M."/>
            <person name="Porcelli D."/>
            <person name="Powell J.R."/>
            <person name="Prohaska S."/>
            <person name="Pruitt K."/>
            <person name="Puig M."/>
            <person name="Quesneville H."/>
            <person name="Ram K.R."/>
            <person name="Rand D."/>
            <person name="Rasmussen M.D."/>
            <person name="Reed L.K."/>
            <person name="Reenan R."/>
            <person name="Reily A."/>
            <person name="Remington K.A."/>
            <person name="Rieger T.T."/>
            <person name="Ritchie M.G."/>
            <person name="Robin C."/>
            <person name="Rogers Y.H."/>
            <person name="Rohde C."/>
            <person name="Rozas J."/>
            <person name="Rubenfield M.J."/>
            <person name="Ruiz A."/>
            <person name="Russo S."/>
            <person name="Salzberg S.L."/>
            <person name="Sanchez-Gracia A."/>
            <person name="Saranga D.J."/>
            <person name="Sato H."/>
            <person name="Schaeffer S.W."/>
            <person name="Schatz M.C."/>
            <person name="Schlenke T."/>
            <person name="Schwartz R."/>
            <person name="Segarra C."/>
            <person name="Singh R.S."/>
            <person name="Sirot L."/>
            <person name="Sirota M."/>
            <person name="Sisneros N.B."/>
            <person name="Smith C.D."/>
            <person name="Smith T.F."/>
            <person name="Spieth J."/>
            <person name="Stage D.E."/>
            <person name="Stark A."/>
            <person name="Stephan W."/>
            <person name="Strausberg R.L."/>
            <person name="Strempel S."/>
            <person name="Sturgill D."/>
            <person name="Sutton G."/>
            <person name="Sutton G.G."/>
            <person name="Tao W."/>
            <person name="Teichmann S."/>
            <person name="Tobari Y.N."/>
            <person name="Tomimura Y."/>
            <person name="Tsolas J.M."/>
            <person name="Valente V.L."/>
            <person name="Venter E."/>
            <person name="Venter J.C."/>
            <person name="Vicario S."/>
            <person name="Vieira F.G."/>
            <person name="Vilella A.J."/>
            <person name="Villasante A."/>
            <person name="Walenz B."/>
            <person name="Wang J."/>
            <person name="Wasserman M."/>
            <person name="Watts T."/>
            <person name="Wilson D."/>
            <person name="Wilson R.K."/>
            <person name="Wing R.A."/>
            <person name="Wolfner M.F."/>
            <person name="Wong A."/>
            <person name="Wong G.K."/>
            <person name="Wu C.I."/>
            <person name="Wu G."/>
            <person name="Yamamoto D."/>
            <person name="Yang H.P."/>
            <person name="Yang S.P."/>
            <person name="Yorke J.A."/>
            <person name="Yoshida K."/>
            <person name="Zdobnov E."/>
            <person name="Zhang P."/>
            <person name="Zhang Y."/>
            <person name="Zimin A.V."/>
            <person name="Baldwin J."/>
            <person name="Abdouelleil A."/>
            <person name="Abdulkadir J."/>
            <person name="Abebe A."/>
            <person name="Abera B."/>
            <person name="Abreu J."/>
            <person name="Acer S.C."/>
            <person name="Aftuck L."/>
            <person name="Alexander A."/>
            <person name="An P."/>
            <person name="Anderson E."/>
            <person name="Anderson S."/>
            <person name="Arachi H."/>
            <person name="Azer M."/>
            <person name="Bachantsang P."/>
            <person name="Barry A."/>
            <person name="Bayul T."/>
            <person name="Berlin A."/>
            <person name="Bessette D."/>
            <person name="Bloom T."/>
            <person name="Blye J."/>
            <person name="Boguslavskiy L."/>
            <person name="Bonnet C."/>
            <person name="Boukhgalter B."/>
            <person name="Bourzgui I."/>
            <person name="Brown A."/>
            <person name="Cahill P."/>
            <person name="Channer S."/>
            <person name="Cheshatsang Y."/>
            <person name="Chuda L."/>
            <person name="Citroen M."/>
            <person name="Collymore A."/>
            <person name="Cooke P."/>
            <person name="Costello M."/>
            <person name="D'Aco K."/>
            <person name="Daza R."/>
            <person name="De Haan G."/>
            <person name="DeGray S."/>
            <person name="DeMaso C."/>
            <person name="Dhargay N."/>
            <person name="Dooley K."/>
            <person name="Dooley E."/>
            <person name="Doricent M."/>
            <person name="Dorje P."/>
            <person name="Dorjee K."/>
            <person name="Dupes A."/>
            <person name="Elong R."/>
            <person name="Falk J."/>
            <person name="Farina A."/>
            <person name="Faro S."/>
            <person name="Ferguson D."/>
            <person name="Fisher S."/>
            <person name="Foley C.D."/>
            <person name="Franke A."/>
            <person name="Friedrich D."/>
            <person name="Gadbois L."/>
            <person name="Gearin G."/>
            <person name="Gearin C.R."/>
            <person name="Giannoukos G."/>
            <person name="Goode T."/>
            <person name="Graham J."/>
            <person name="Grandbois E."/>
            <person name="Grewal S."/>
            <person name="Gyaltsen K."/>
            <person name="Hafez N."/>
            <person name="Hagos B."/>
            <person name="Hall J."/>
            <person name="Henson C."/>
            <person name="Hollinger A."/>
            <person name="Honan T."/>
            <person name="Huard M.D."/>
            <person name="Hughes L."/>
            <person name="Hurhula B."/>
            <person name="Husby M.E."/>
            <person name="Kamat A."/>
            <person name="Kanga B."/>
            <person name="Kashin S."/>
            <person name="Khazanovich D."/>
            <person name="Kisner P."/>
            <person name="Lance K."/>
            <person name="Lara M."/>
            <person name="Lee W."/>
            <person name="Lennon N."/>
            <person name="Letendre F."/>
            <person name="LeVine R."/>
            <person name="Lipovsky A."/>
            <person name="Liu X."/>
            <person name="Liu J."/>
            <person name="Liu S."/>
            <person name="Lokyitsang T."/>
            <person name="Lokyitsang Y."/>
            <person name="Lubonja R."/>
            <person name="Lui A."/>
            <person name="MacDonald P."/>
            <person name="Magnisalis V."/>
            <person name="Maru K."/>
            <person name="Matthews C."/>
            <person name="McCusker W."/>
            <person name="McDonough S."/>
            <person name="Mehta T."/>
            <person name="Meldrim J."/>
            <person name="Meneus L."/>
            <person name="Mihai O."/>
            <person name="Mihalev A."/>
            <person name="Mihova T."/>
            <person name="Mittelman R."/>
            <person name="Mlenga V."/>
            <person name="Montmayeur A."/>
            <person name="Mulrain L."/>
            <person name="Navidi A."/>
            <person name="Naylor J."/>
            <person name="Negash T."/>
            <person name="Nguyen T."/>
            <person name="Nguyen N."/>
            <person name="Nicol R."/>
            <person name="Norbu C."/>
            <person name="Norbu N."/>
            <person name="Novod N."/>
            <person name="O'Neill B."/>
            <person name="Osman S."/>
            <person name="Markiewicz E."/>
            <person name="Oyono O.L."/>
            <person name="Patti C."/>
            <person name="Phunkhang P."/>
            <person name="Pierre F."/>
            <person name="Priest M."/>
            <person name="Raghuraman S."/>
            <person name="Rege F."/>
            <person name="Reyes R."/>
            <person name="Rise C."/>
            <person name="Rogov P."/>
            <person name="Ross K."/>
            <person name="Ryan E."/>
            <person name="Settipalli S."/>
            <person name="Shea T."/>
            <person name="Sherpa N."/>
            <person name="Shi L."/>
            <person name="Shih D."/>
            <person name="Sparrow T."/>
            <person name="Spaulding J."/>
            <person name="Stalker J."/>
            <person name="Stange-Thomann N."/>
            <person name="Stavropoulos S."/>
            <person name="Stone C."/>
            <person name="Strader C."/>
            <person name="Tesfaye S."/>
            <person name="Thomson T."/>
            <person name="Thoulutsang Y."/>
            <person name="Thoulutsang D."/>
            <person name="Topham K."/>
            <person name="Topping I."/>
            <person name="Tsamla T."/>
            <person name="Vassiliev H."/>
            <person name="Vo A."/>
            <person name="Wangchuk T."/>
            <person name="Wangdi T."/>
            <person name="Weiand M."/>
            <person name="Wilkinson J."/>
            <person name="Wilson A."/>
            <person name="Yadav S."/>
            <person name="Young G."/>
            <person name="Yu Q."/>
            <person name="Zembek L."/>
            <person name="Zhong D."/>
            <person name="Zimmer A."/>
            <person name="Zwirko Z."/>
            <person name="Jaffe D.B."/>
            <person name="Alvarez P."/>
            <person name="Brockman W."/>
            <person name="Butler J."/>
            <person name="Chin C."/>
            <person name="Gnerre S."/>
            <person name="Grabherr M."/>
            <person name="Kleber M."/>
            <person name="Mauceli E."/>
            <person name="MacCallum I."/>
        </authorList>
    </citation>
    <scope>NUCLEOTIDE SEQUENCE [LARGE SCALE GENOMIC DNA]</scope>
    <source>
        <strain evidence="8 9">TSC#14021-0224.01</strain>
    </source>
</reference>
<dbReference type="OrthoDB" id="10043826at2759"/>
<dbReference type="OMA" id="CEPGENY"/>
<organism evidence="8 9">
    <name type="scientific">Drosophila erecta</name>
    <name type="common">Fruit fly</name>
    <dbReference type="NCBI Taxonomy" id="7220"/>
    <lineage>
        <taxon>Eukaryota</taxon>
        <taxon>Metazoa</taxon>
        <taxon>Ecdysozoa</taxon>
        <taxon>Arthropoda</taxon>
        <taxon>Hexapoda</taxon>
        <taxon>Insecta</taxon>
        <taxon>Pterygota</taxon>
        <taxon>Neoptera</taxon>
        <taxon>Endopterygota</taxon>
        <taxon>Diptera</taxon>
        <taxon>Brachycera</taxon>
        <taxon>Muscomorpha</taxon>
        <taxon>Ephydroidea</taxon>
        <taxon>Drosophilidae</taxon>
        <taxon>Drosophila</taxon>
        <taxon>Sophophora</taxon>
    </lineage>
</organism>
<dbReference type="CDD" id="cd22589">
    <property type="entry name" value="geminin_CC"/>
    <property type="match status" value="1"/>
</dbReference>
<dbReference type="GO" id="GO:0008156">
    <property type="term" value="P:negative regulation of DNA replication"/>
    <property type="evidence" value="ECO:0007669"/>
    <property type="project" value="EnsemblMetazoa"/>
</dbReference>
<evidence type="ECO:0008006" key="10">
    <source>
        <dbReference type="Google" id="ProtNLM"/>
    </source>
</evidence>
<evidence type="ECO:0000313" key="8">
    <source>
        <dbReference type="EMBL" id="EDV59813.1"/>
    </source>
</evidence>